<evidence type="ECO:0000256" key="1">
    <source>
        <dbReference type="SAM" id="MobiDB-lite"/>
    </source>
</evidence>
<gene>
    <name evidence="2" type="ORF">EJ03DRAFT_340081</name>
</gene>
<dbReference type="OrthoDB" id="8191639at2759"/>
<sequence>MALFPSRRCCLGQSEPKRNMAPKTVPPTQTPTPNCRATQTTPAWHLLQPGETGAIDMEFQKYKIQHPDGTWSKELPRIGRISVTNTQHEPILDVFAIFRNETHIKKCPQPARFGVTSKDLLLAHGGKDARTVERWAKTLLANRTVVLHGGKHDLQAFFYEQDAYTASEVVDTQVLYSRCQEDGTPGLVTLARDI</sequence>
<proteinExistence type="predicted"/>
<organism evidence="2 3">
    <name type="scientific">Teratosphaeria nubilosa</name>
    <dbReference type="NCBI Taxonomy" id="161662"/>
    <lineage>
        <taxon>Eukaryota</taxon>
        <taxon>Fungi</taxon>
        <taxon>Dikarya</taxon>
        <taxon>Ascomycota</taxon>
        <taxon>Pezizomycotina</taxon>
        <taxon>Dothideomycetes</taxon>
        <taxon>Dothideomycetidae</taxon>
        <taxon>Mycosphaerellales</taxon>
        <taxon>Teratosphaeriaceae</taxon>
        <taxon>Teratosphaeria</taxon>
    </lineage>
</organism>
<dbReference type="EMBL" id="ML995943">
    <property type="protein sequence ID" value="KAF2764060.1"/>
    <property type="molecule type" value="Genomic_DNA"/>
</dbReference>
<protein>
    <recommendedName>
        <fullName evidence="4">Exonuclease domain-containing protein</fullName>
    </recommendedName>
</protein>
<dbReference type="Proteomes" id="UP000799436">
    <property type="component" value="Unassembled WGS sequence"/>
</dbReference>
<name>A0A6G1KUH9_9PEZI</name>
<evidence type="ECO:0008006" key="4">
    <source>
        <dbReference type="Google" id="ProtNLM"/>
    </source>
</evidence>
<evidence type="ECO:0000313" key="3">
    <source>
        <dbReference type="Proteomes" id="UP000799436"/>
    </source>
</evidence>
<keyword evidence="3" id="KW-1185">Reference proteome</keyword>
<accession>A0A6G1KUH9</accession>
<dbReference type="AlphaFoldDB" id="A0A6G1KUH9"/>
<reference evidence="2" key="1">
    <citation type="journal article" date="2020" name="Stud. Mycol.">
        <title>101 Dothideomycetes genomes: a test case for predicting lifestyles and emergence of pathogens.</title>
        <authorList>
            <person name="Haridas S."/>
            <person name="Albert R."/>
            <person name="Binder M."/>
            <person name="Bloem J."/>
            <person name="Labutti K."/>
            <person name="Salamov A."/>
            <person name="Andreopoulos B."/>
            <person name="Baker S."/>
            <person name="Barry K."/>
            <person name="Bills G."/>
            <person name="Bluhm B."/>
            <person name="Cannon C."/>
            <person name="Castanera R."/>
            <person name="Culley D."/>
            <person name="Daum C."/>
            <person name="Ezra D."/>
            <person name="Gonzalez J."/>
            <person name="Henrissat B."/>
            <person name="Kuo A."/>
            <person name="Liang C."/>
            <person name="Lipzen A."/>
            <person name="Lutzoni F."/>
            <person name="Magnuson J."/>
            <person name="Mondo S."/>
            <person name="Nolan M."/>
            <person name="Ohm R."/>
            <person name="Pangilinan J."/>
            <person name="Park H.-J."/>
            <person name="Ramirez L."/>
            <person name="Alfaro M."/>
            <person name="Sun H."/>
            <person name="Tritt A."/>
            <person name="Yoshinaga Y."/>
            <person name="Zwiers L.-H."/>
            <person name="Turgeon B."/>
            <person name="Goodwin S."/>
            <person name="Spatafora J."/>
            <person name="Crous P."/>
            <person name="Grigoriev I."/>
        </authorList>
    </citation>
    <scope>NUCLEOTIDE SEQUENCE</scope>
    <source>
        <strain evidence="2">CBS 116005</strain>
    </source>
</reference>
<feature type="region of interest" description="Disordered" evidence="1">
    <location>
        <begin position="12"/>
        <end position="37"/>
    </location>
</feature>
<evidence type="ECO:0000313" key="2">
    <source>
        <dbReference type="EMBL" id="KAF2764060.1"/>
    </source>
</evidence>